<dbReference type="Proteomes" id="UP000823611">
    <property type="component" value="Unassembled WGS sequence"/>
</dbReference>
<protein>
    <submittedName>
        <fullName evidence="1">Helix-turn-helix domain-containing protein</fullName>
    </submittedName>
</protein>
<sequence>MKWVELNTGKSIEDLLHELYIEKGMSIREIAQELNVHYHTVNKWLKLIGIEMRLPHQKLQEIIEVKMKLREEKANE</sequence>
<reference evidence="1" key="2">
    <citation type="journal article" date="2021" name="PeerJ">
        <title>Extensive microbial diversity within the chicken gut microbiome revealed by metagenomics and culture.</title>
        <authorList>
            <person name="Gilroy R."/>
            <person name="Ravi A."/>
            <person name="Getino M."/>
            <person name="Pursley I."/>
            <person name="Horton D.L."/>
            <person name="Alikhan N.F."/>
            <person name="Baker D."/>
            <person name="Gharbi K."/>
            <person name="Hall N."/>
            <person name="Watson M."/>
            <person name="Adriaenssens E.M."/>
            <person name="Foster-Nyarko E."/>
            <person name="Jarju S."/>
            <person name="Secka A."/>
            <person name="Antonio M."/>
            <person name="Oren A."/>
            <person name="Chaudhuri R.R."/>
            <person name="La Ragione R."/>
            <person name="Hildebrand F."/>
            <person name="Pallen M.J."/>
        </authorList>
    </citation>
    <scope>NUCLEOTIDE SEQUENCE</scope>
    <source>
        <strain evidence="1">F6-4510</strain>
    </source>
</reference>
<dbReference type="EMBL" id="JADIMX010000065">
    <property type="protein sequence ID" value="MBO8434338.1"/>
    <property type="molecule type" value="Genomic_DNA"/>
</dbReference>
<evidence type="ECO:0000313" key="2">
    <source>
        <dbReference type="Proteomes" id="UP000823611"/>
    </source>
</evidence>
<evidence type="ECO:0000313" key="1">
    <source>
        <dbReference type="EMBL" id="MBO8434338.1"/>
    </source>
</evidence>
<proteinExistence type="predicted"/>
<dbReference type="SUPFAM" id="SSF46689">
    <property type="entry name" value="Homeodomain-like"/>
    <property type="match status" value="1"/>
</dbReference>
<dbReference type="AlphaFoldDB" id="A0A9D9DWW7"/>
<organism evidence="1 2">
    <name type="scientific">Candidatus Fimicola merdigallinarum</name>
    <dbReference type="NCBI Taxonomy" id="2840819"/>
    <lineage>
        <taxon>Bacteria</taxon>
        <taxon>Bacillati</taxon>
        <taxon>Bacillota</taxon>
        <taxon>Clostridia</taxon>
        <taxon>Lachnospirales</taxon>
        <taxon>Lachnospiraceae</taxon>
        <taxon>Lachnospiraceae incertae sedis</taxon>
        <taxon>Candidatus Fimicola</taxon>
    </lineage>
</organism>
<dbReference type="InterPro" id="IPR009057">
    <property type="entry name" value="Homeodomain-like_sf"/>
</dbReference>
<comment type="caution">
    <text evidence="1">The sequence shown here is derived from an EMBL/GenBank/DDBJ whole genome shotgun (WGS) entry which is preliminary data.</text>
</comment>
<gene>
    <name evidence="1" type="ORF">IAC55_03330</name>
</gene>
<dbReference type="Pfam" id="PF13384">
    <property type="entry name" value="HTH_23"/>
    <property type="match status" value="1"/>
</dbReference>
<accession>A0A9D9DWW7</accession>
<name>A0A9D9DWW7_9FIRM</name>
<reference evidence="1" key="1">
    <citation type="submission" date="2020-10" db="EMBL/GenBank/DDBJ databases">
        <authorList>
            <person name="Gilroy R."/>
        </authorList>
    </citation>
    <scope>NUCLEOTIDE SEQUENCE</scope>
    <source>
        <strain evidence="1">F6-4510</strain>
    </source>
</reference>
<dbReference type="Gene3D" id="1.10.10.60">
    <property type="entry name" value="Homeodomain-like"/>
    <property type="match status" value="1"/>
</dbReference>